<dbReference type="Proteomes" id="UP000197157">
    <property type="component" value="Chromosome"/>
</dbReference>
<sequence>MTSGDKAIVFLVLGLGLFTGYVWRQSVLTQSENEQLTRDLQIQTQARNTAEWLLHGQEQTMQVFSAIRAANRAARLIDENQRNEAKQTISAATAQDDCGDRLVPSAAADELRRLEQYARAPGGHFSAD</sequence>
<proteinExistence type="predicted"/>
<organism evidence="1 2">
    <name type="scientific">Salmonella enterica subsp. enterica serovar Macclesfield str. S-1643</name>
    <dbReference type="NCBI Taxonomy" id="1242107"/>
    <lineage>
        <taxon>Bacteria</taxon>
        <taxon>Pseudomonadati</taxon>
        <taxon>Pseudomonadota</taxon>
        <taxon>Gammaproteobacteria</taxon>
        <taxon>Enterobacterales</taxon>
        <taxon>Enterobacteriaceae</taxon>
        <taxon>Salmonella</taxon>
    </lineage>
</organism>
<dbReference type="AlphaFoldDB" id="A0A2C9NXK2"/>
<name>A0A2C9NXK2_SALET</name>
<gene>
    <name evidence="1" type="ORF">LFZ25_08245</name>
</gene>
<protein>
    <submittedName>
        <fullName evidence="1">DUF2570 domain-containing protein</fullName>
    </submittedName>
</protein>
<evidence type="ECO:0000313" key="1">
    <source>
        <dbReference type="EMBL" id="ASG15942.1"/>
    </source>
</evidence>
<dbReference type="RefSeq" id="WP_024146396.1">
    <property type="nucleotide sequence ID" value="NZ_CP022117.1"/>
</dbReference>
<accession>A0A2C9NXK2</accession>
<evidence type="ECO:0000313" key="2">
    <source>
        <dbReference type="Proteomes" id="UP000197157"/>
    </source>
</evidence>
<dbReference type="EMBL" id="CP022117">
    <property type="protein sequence ID" value="ASG15942.1"/>
    <property type="molecule type" value="Genomic_DNA"/>
</dbReference>
<reference evidence="1 2" key="1">
    <citation type="submission" date="2017-06" db="EMBL/GenBank/DDBJ databases">
        <title>Salmonella reference genomes for public health.</title>
        <authorList>
            <person name="Robertson J."/>
            <person name="Yoshida C."/>
            <person name="Gurnik S."/>
            <person name="Nash J."/>
        </authorList>
    </citation>
    <scope>NUCLEOTIDE SEQUENCE [LARGE SCALE GENOMIC DNA]</scope>
    <source>
        <strain evidence="1 2">S-1643</strain>
    </source>
</reference>